<dbReference type="AlphaFoldDB" id="A0A432MGJ0"/>
<comment type="caution">
    <text evidence="6">The sequence shown here is derived from an EMBL/GenBank/DDBJ whole genome shotgun (WGS) entry which is preliminary data.</text>
</comment>
<gene>
    <name evidence="6" type="ORF">TsocGM_18355</name>
</gene>
<dbReference type="GO" id="GO:0046872">
    <property type="term" value="F:metal ion binding"/>
    <property type="evidence" value="ECO:0007669"/>
    <property type="project" value="UniProtKB-KW"/>
</dbReference>
<dbReference type="GO" id="GO:0016702">
    <property type="term" value="F:oxidoreductase activity, acting on single donors with incorporation of molecular oxygen, incorporation of two atoms of oxygen"/>
    <property type="evidence" value="ECO:0007669"/>
    <property type="project" value="InterPro"/>
</dbReference>
<dbReference type="Proteomes" id="UP000280296">
    <property type="component" value="Unassembled WGS sequence"/>
</dbReference>
<feature type="region of interest" description="Disordered" evidence="5">
    <location>
        <begin position="57"/>
        <end position="77"/>
    </location>
</feature>
<evidence type="ECO:0000256" key="2">
    <source>
        <dbReference type="ARBA" id="ARBA00022723"/>
    </source>
</evidence>
<reference evidence="6 7" key="2">
    <citation type="submission" date="2019-01" db="EMBL/GenBank/DDBJ databases">
        <title>Tautonia sociabilis, a novel thermotolerant planctomycete of Isosphaeraceae family, isolated from a 4000 m deep subterranean habitat.</title>
        <authorList>
            <person name="Kovaleva O.L."/>
            <person name="Elcheninov A.G."/>
            <person name="Van Heerden E."/>
            <person name="Toshchakov S.V."/>
            <person name="Novikov A."/>
            <person name="Bonch-Osmolovskaya E.A."/>
            <person name="Kublanov I.V."/>
        </authorList>
    </citation>
    <scope>NUCLEOTIDE SEQUENCE [LARGE SCALE GENOMIC DNA]</scope>
    <source>
        <strain evidence="6 7">GM2012</strain>
    </source>
</reference>
<accession>A0A432MGJ0</accession>
<comment type="cofactor">
    <cofactor evidence="4">
        <name>Fe(2+)</name>
        <dbReference type="ChEBI" id="CHEBI:29033"/>
    </cofactor>
    <text evidence="4">Binds 1 Fe(2+) ion per subunit.</text>
</comment>
<protein>
    <submittedName>
        <fullName evidence="6">Uncharacterized protein</fullName>
    </submittedName>
</protein>
<keyword evidence="7" id="KW-1185">Reference proteome</keyword>
<dbReference type="InterPro" id="IPR004294">
    <property type="entry name" value="Carotenoid_Oase"/>
</dbReference>
<evidence type="ECO:0000256" key="4">
    <source>
        <dbReference type="PIRSR" id="PIRSR604294-1"/>
    </source>
</evidence>
<dbReference type="EMBL" id="RYZH01000039">
    <property type="protein sequence ID" value="RUL85564.1"/>
    <property type="molecule type" value="Genomic_DNA"/>
</dbReference>
<feature type="binding site" evidence="4">
    <location>
        <position position="110"/>
    </location>
    <ligand>
        <name>Fe cation</name>
        <dbReference type="ChEBI" id="CHEBI:24875"/>
        <note>catalytic</note>
    </ligand>
</feature>
<feature type="region of interest" description="Disordered" evidence="5">
    <location>
        <begin position="1"/>
        <end position="20"/>
    </location>
</feature>
<name>A0A432MGJ0_9BACT</name>
<proteinExistence type="inferred from homology"/>
<dbReference type="Pfam" id="PF03055">
    <property type="entry name" value="RPE65"/>
    <property type="match status" value="1"/>
</dbReference>
<keyword evidence="3 4" id="KW-0408">Iron</keyword>
<sequence length="133" mass="14283">MERTSRLVSLAGSSPSDPPARAVEVNRRVAALGDRCTDPRPSSASFRVGGAWAIRPPLQRLRPPRRATPSSTAPAAPASWSSLVVVDALAFNDEPVARVLLPRRIPHGFHGTWLPAGVLGRVRVDHEGMIPDD</sequence>
<evidence type="ECO:0000256" key="1">
    <source>
        <dbReference type="ARBA" id="ARBA00006787"/>
    </source>
</evidence>
<evidence type="ECO:0000256" key="5">
    <source>
        <dbReference type="SAM" id="MobiDB-lite"/>
    </source>
</evidence>
<keyword evidence="2 4" id="KW-0479">Metal-binding</keyword>
<dbReference type="OrthoDB" id="6636843at2"/>
<reference evidence="6 7" key="1">
    <citation type="submission" date="2018-12" db="EMBL/GenBank/DDBJ databases">
        <authorList>
            <person name="Toschakov S.V."/>
        </authorList>
    </citation>
    <scope>NUCLEOTIDE SEQUENCE [LARGE SCALE GENOMIC DNA]</scope>
    <source>
        <strain evidence="6 7">GM2012</strain>
    </source>
</reference>
<evidence type="ECO:0000313" key="7">
    <source>
        <dbReference type="Proteomes" id="UP000280296"/>
    </source>
</evidence>
<evidence type="ECO:0000256" key="3">
    <source>
        <dbReference type="ARBA" id="ARBA00023004"/>
    </source>
</evidence>
<comment type="similarity">
    <text evidence="1">Belongs to the carotenoid oxygenase family.</text>
</comment>
<organism evidence="6 7">
    <name type="scientific">Tautonia sociabilis</name>
    <dbReference type="NCBI Taxonomy" id="2080755"/>
    <lineage>
        <taxon>Bacteria</taxon>
        <taxon>Pseudomonadati</taxon>
        <taxon>Planctomycetota</taxon>
        <taxon>Planctomycetia</taxon>
        <taxon>Isosphaerales</taxon>
        <taxon>Isosphaeraceae</taxon>
        <taxon>Tautonia</taxon>
    </lineage>
</organism>
<evidence type="ECO:0000313" key="6">
    <source>
        <dbReference type="EMBL" id="RUL85564.1"/>
    </source>
</evidence>